<comment type="caution">
    <text evidence="8">The sequence shown here is derived from an EMBL/GenBank/DDBJ whole genome shotgun (WGS) entry which is preliminary data.</text>
</comment>
<evidence type="ECO:0000256" key="4">
    <source>
        <dbReference type="ARBA" id="ARBA00022989"/>
    </source>
</evidence>
<evidence type="ECO:0000256" key="3">
    <source>
        <dbReference type="ARBA" id="ARBA00022692"/>
    </source>
</evidence>
<dbReference type="InterPro" id="IPR051784">
    <property type="entry name" value="Nod_factor_ABC_transporter"/>
</dbReference>
<evidence type="ECO:0000256" key="2">
    <source>
        <dbReference type="ARBA" id="ARBA00007783"/>
    </source>
</evidence>
<feature type="transmembrane region" description="Helical" evidence="6">
    <location>
        <begin position="105"/>
        <end position="128"/>
    </location>
</feature>
<feature type="transmembrane region" description="Helical" evidence="6">
    <location>
        <begin position="28"/>
        <end position="48"/>
    </location>
</feature>
<sequence>MSFAAPSPWRIHSLEAWYELLRVLRTPAFAIPSLAFPVVFYLLFAVLLPGKWGEYQKSAYLLATYGAFGVIGPALFGFGVGLAIERERGWLELKRVSPMPALAYFLAKIAMSLVFGFAVLCLLSVAAIGFGGVRIAPADWLLLVAVLLLGTAPFCALGLLIGTLVKGQAAVAIVNLVYLPMSVLSGLWMPIFVFPPLLQKLAVAWPSWHLGQMALGVVGQVPGVDYALHALVLAGTTIVLLALATWRLRRL</sequence>
<dbReference type="PANTHER" id="PTHR43229:SF3">
    <property type="entry name" value="ABC-TYPE MULTIDRUG TRANSPORT SYSTEM, PERMEASE COMPONENT"/>
    <property type="match status" value="1"/>
</dbReference>
<feature type="transmembrane region" description="Helical" evidence="6">
    <location>
        <begin position="60"/>
        <end position="84"/>
    </location>
</feature>
<dbReference type="Pfam" id="PF01061">
    <property type="entry name" value="ABC2_membrane"/>
    <property type="match status" value="1"/>
</dbReference>
<evidence type="ECO:0000259" key="7">
    <source>
        <dbReference type="Pfam" id="PF01061"/>
    </source>
</evidence>
<reference evidence="8 9" key="1">
    <citation type="submission" date="2018-03" db="EMBL/GenBank/DDBJ databases">
        <title>Arenimonas caeni sp. nov., isolated from activated sludge.</title>
        <authorList>
            <person name="Liu H."/>
        </authorList>
    </citation>
    <scope>NUCLEOTIDE SEQUENCE [LARGE SCALE GENOMIC DNA]</scope>
    <source>
        <strain evidence="9">z29</strain>
    </source>
</reference>
<protein>
    <submittedName>
        <fullName evidence="8">ABC transporter permease</fullName>
    </submittedName>
</protein>
<name>A0A2P6MCS7_9GAMM</name>
<evidence type="ECO:0000313" key="9">
    <source>
        <dbReference type="Proteomes" id="UP000241736"/>
    </source>
</evidence>
<dbReference type="InterPro" id="IPR000412">
    <property type="entry name" value="ABC_2_transport"/>
</dbReference>
<keyword evidence="5 6" id="KW-0472">Membrane</keyword>
<gene>
    <name evidence="8" type="ORF">C6N40_01260</name>
</gene>
<organism evidence="8 9">
    <name type="scientific">Arenimonas caeni</name>
    <dbReference type="NCBI Taxonomy" id="2058085"/>
    <lineage>
        <taxon>Bacteria</taxon>
        <taxon>Pseudomonadati</taxon>
        <taxon>Pseudomonadota</taxon>
        <taxon>Gammaproteobacteria</taxon>
        <taxon>Lysobacterales</taxon>
        <taxon>Lysobacteraceae</taxon>
        <taxon>Arenimonas</taxon>
    </lineage>
</organism>
<dbReference type="EMBL" id="PVLF01000001">
    <property type="protein sequence ID" value="PRH83797.1"/>
    <property type="molecule type" value="Genomic_DNA"/>
</dbReference>
<feature type="domain" description="ABC-2 type transporter transmembrane" evidence="7">
    <location>
        <begin position="17"/>
        <end position="211"/>
    </location>
</feature>
<keyword evidence="4 6" id="KW-1133">Transmembrane helix</keyword>
<comment type="subcellular location">
    <subcellularLocation>
        <location evidence="1">Membrane</location>
        <topology evidence="1">Multi-pass membrane protein</topology>
    </subcellularLocation>
</comment>
<dbReference type="GO" id="GO:0043190">
    <property type="term" value="C:ATP-binding cassette (ABC) transporter complex"/>
    <property type="evidence" value="ECO:0007669"/>
    <property type="project" value="InterPro"/>
</dbReference>
<proteinExistence type="inferred from homology"/>
<feature type="transmembrane region" description="Helical" evidence="6">
    <location>
        <begin position="177"/>
        <end position="198"/>
    </location>
</feature>
<keyword evidence="3 6" id="KW-0812">Transmembrane</keyword>
<comment type="similarity">
    <text evidence="2">Belongs to the ABC-2 integral membrane protein family.</text>
</comment>
<dbReference type="Proteomes" id="UP000241736">
    <property type="component" value="Unassembled WGS sequence"/>
</dbReference>
<evidence type="ECO:0000256" key="5">
    <source>
        <dbReference type="ARBA" id="ARBA00023136"/>
    </source>
</evidence>
<dbReference type="OrthoDB" id="9786643at2"/>
<feature type="transmembrane region" description="Helical" evidence="6">
    <location>
        <begin position="226"/>
        <end position="246"/>
    </location>
</feature>
<keyword evidence="9" id="KW-1185">Reference proteome</keyword>
<feature type="transmembrane region" description="Helical" evidence="6">
    <location>
        <begin position="140"/>
        <end position="165"/>
    </location>
</feature>
<dbReference type="PIRSF" id="PIRSF006648">
    <property type="entry name" value="DrrB"/>
    <property type="match status" value="1"/>
</dbReference>
<evidence type="ECO:0000313" key="8">
    <source>
        <dbReference type="EMBL" id="PRH83797.1"/>
    </source>
</evidence>
<accession>A0A2P6MCS7</accession>
<dbReference type="AlphaFoldDB" id="A0A2P6MCS7"/>
<dbReference type="GO" id="GO:0140359">
    <property type="term" value="F:ABC-type transporter activity"/>
    <property type="evidence" value="ECO:0007669"/>
    <property type="project" value="InterPro"/>
</dbReference>
<evidence type="ECO:0000256" key="6">
    <source>
        <dbReference type="SAM" id="Phobius"/>
    </source>
</evidence>
<dbReference type="PANTHER" id="PTHR43229">
    <property type="entry name" value="NODULATION PROTEIN J"/>
    <property type="match status" value="1"/>
</dbReference>
<dbReference type="InterPro" id="IPR013525">
    <property type="entry name" value="ABC2_TM"/>
</dbReference>
<evidence type="ECO:0000256" key="1">
    <source>
        <dbReference type="ARBA" id="ARBA00004141"/>
    </source>
</evidence>